<dbReference type="GO" id="GO:0043565">
    <property type="term" value="F:sequence-specific DNA binding"/>
    <property type="evidence" value="ECO:0007669"/>
    <property type="project" value="InterPro"/>
</dbReference>
<dbReference type="InterPro" id="IPR009057">
    <property type="entry name" value="Homeodomain-like_sf"/>
</dbReference>
<name>A0A8J7Z504_9CYAN</name>
<sequence length="117" mass="13679">MQLPIYKGGLSQRQLLHILNYIHEHLDRDIKLADLANQLSMSQFHFSNLFKQSLGITPYQDLLQQRIERAKQLLKEGDRFIMDIALLCGFNSHSHLSKQVRQLTGITPKQYRVDQFS</sequence>
<dbReference type="RefSeq" id="WP_162423459.1">
    <property type="nucleotide sequence ID" value="NZ_WVIE01000011.1"/>
</dbReference>
<proteinExistence type="predicted"/>
<keyword evidence="3" id="KW-0804">Transcription</keyword>
<reference evidence="5" key="1">
    <citation type="submission" date="2019-12" db="EMBL/GenBank/DDBJ databases">
        <title>High-Quality draft genome sequences of three cyanobacteria isolated from the limestone walls of the Old Cathedral of Coimbra.</title>
        <authorList>
            <person name="Tiago I."/>
            <person name="Soares F."/>
            <person name="Portugal A."/>
        </authorList>
    </citation>
    <scope>NUCLEOTIDE SEQUENCE</scope>
    <source>
        <strain evidence="5">A</strain>
    </source>
</reference>
<dbReference type="Gene3D" id="1.10.10.60">
    <property type="entry name" value="Homeodomain-like"/>
    <property type="match status" value="2"/>
</dbReference>
<keyword evidence="2" id="KW-0238">DNA-binding</keyword>
<keyword evidence="6" id="KW-1185">Reference proteome</keyword>
<dbReference type="PROSITE" id="PS00041">
    <property type="entry name" value="HTH_ARAC_FAMILY_1"/>
    <property type="match status" value="1"/>
</dbReference>
<dbReference type="PANTHER" id="PTHR46796:SF6">
    <property type="entry name" value="ARAC SUBFAMILY"/>
    <property type="match status" value="1"/>
</dbReference>
<evidence type="ECO:0000313" key="5">
    <source>
        <dbReference type="EMBL" id="NDJ17951.1"/>
    </source>
</evidence>
<evidence type="ECO:0000256" key="1">
    <source>
        <dbReference type="ARBA" id="ARBA00023015"/>
    </source>
</evidence>
<feature type="domain" description="HTH araC/xylS-type" evidence="4">
    <location>
        <begin position="16"/>
        <end position="114"/>
    </location>
</feature>
<dbReference type="InterPro" id="IPR018060">
    <property type="entry name" value="HTH_AraC"/>
</dbReference>
<dbReference type="EMBL" id="WVIE01000011">
    <property type="protein sequence ID" value="NDJ17951.1"/>
    <property type="molecule type" value="Genomic_DNA"/>
</dbReference>
<comment type="caution">
    <text evidence="5">The sequence shown here is derived from an EMBL/GenBank/DDBJ whole genome shotgun (WGS) entry which is preliminary data.</text>
</comment>
<evidence type="ECO:0000256" key="2">
    <source>
        <dbReference type="ARBA" id="ARBA00023125"/>
    </source>
</evidence>
<keyword evidence="1" id="KW-0805">Transcription regulation</keyword>
<protein>
    <submittedName>
        <fullName evidence="5">AraC family transcriptional regulator</fullName>
    </submittedName>
</protein>
<dbReference type="InterPro" id="IPR018062">
    <property type="entry name" value="HTH_AraC-typ_CS"/>
</dbReference>
<dbReference type="PANTHER" id="PTHR46796">
    <property type="entry name" value="HTH-TYPE TRANSCRIPTIONAL ACTIVATOR RHAS-RELATED"/>
    <property type="match status" value="1"/>
</dbReference>
<dbReference type="AlphaFoldDB" id="A0A8J7Z504"/>
<dbReference type="GO" id="GO:0003700">
    <property type="term" value="F:DNA-binding transcription factor activity"/>
    <property type="evidence" value="ECO:0007669"/>
    <property type="project" value="InterPro"/>
</dbReference>
<dbReference type="Proteomes" id="UP000646053">
    <property type="component" value="Unassembled WGS sequence"/>
</dbReference>
<dbReference type="SMART" id="SM00342">
    <property type="entry name" value="HTH_ARAC"/>
    <property type="match status" value="1"/>
</dbReference>
<gene>
    <name evidence="5" type="ORF">GS601_11720</name>
</gene>
<evidence type="ECO:0000256" key="3">
    <source>
        <dbReference type="ARBA" id="ARBA00023163"/>
    </source>
</evidence>
<dbReference type="PROSITE" id="PS01124">
    <property type="entry name" value="HTH_ARAC_FAMILY_2"/>
    <property type="match status" value="1"/>
</dbReference>
<organism evidence="5 6">
    <name type="scientific">Myxacorys almedinensis A</name>
    <dbReference type="NCBI Taxonomy" id="2690445"/>
    <lineage>
        <taxon>Bacteria</taxon>
        <taxon>Bacillati</taxon>
        <taxon>Cyanobacteriota</taxon>
        <taxon>Cyanophyceae</taxon>
        <taxon>Leptolyngbyales</taxon>
        <taxon>Leptolyngbyaceae</taxon>
        <taxon>Myxacorys</taxon>
        <taxon>Myxacorys almedinensis</taxon>
    </lineage>
</organism>
<dbReference type="SUPFAM" id="SSF46689">
    <property type="entry name" value="Homeodomain-like"/>
    <property type="match status" value="2"/>
</dbReference>
<dbReference type="Pfam" id="PF12833">
    <property type="entry name" value="HTH_18"/>
    <property type="match status" value="1"/>
</dbReference>
<dbReference type="InterPro" id="IPR050204">
    <property type="entry name" value="AraC_XylS_family_regulators"/>
</dbReference>
<evidence type="ECO:0000259" key="4">
    <source>
        <dbReference type="PROSITE" id="PS01124"/>
    </source>
</evidence>
<accession>A0A8J7Z504</accession>
<evidence type="ECO:0000313" key="6">
    <source>
        <dbReference type="Proteomes" id="UP000646053"/>
    </source>
</evidence>